<dbReference type="PANTHER" id="PTHR12558:SF13">
    <property type="entry name" value="CELL DIVISION CYCLE PROTEIN 27 HOMOLOG"/>
    <property type="match status" value="1"/>
</dbReference>
<sequence length="711" mass="79946">MEEIGPRTVVWLNESQHYLLTPDSFLGEKVAAGLRQLLRNPDVAPVLILGTLWPEYWDAITAPPKFGEIERHSQASALIRNSVVSVPDSFTDSEIDHLKDLDDLDPRIKSALNRATDGCLTQYLAGGPALLERYHNSPPLVRALVHAAIDCRRFGHSPAVPLSLLEEVAHSYVSDRHWDEAADDWLERSLAYAAAPCRGARGVLTRIRPRPSGHELKGPHYILSDFIEQYLRRSRRELAPPTELWQAFLHHAQPRELEKLASSADSVGLTQVACQMALAVHLAGCAYSWKLPTILENAGYGEKAFELYEQAAERGDVVSMAELAMRLHRQEEHDAALTWERKASVEGHLKSLWSAVDFLMSQDRSDEAVLLCRECADLGHHGALEVGAYVLQENEQVDEAIAWYSEAMVKGEEAAPYYAGELLSKSGQLDRAREWYLLSSDSSQDTRAMRRIAEDYERNGQLDQALEWRRRAAKVPGADVLWGHVIDLALTMDASGRTAIALLEKEKEDGDEDASHWLGVLHEKLGNTDDAVEYYLESREWGHGNGYARIARMLENVGEYDRALFYYQAGYEEVDIESLELGCELLHRTEGIESVLEWLEDITDRESFPALLASSFLEKEGRVDEALAWHKRAAESGDSESLVWGAEVLARAGRIDECIQWCWRAASAGESLAKKDLERILRENGEEEIADHFARYGWDPDGSISKGWRLQ</sequence>
<dbReference type="InterPro" id="IPR019734">
    <property type="entry name" value="TPR_rpt"/>
</dbReference>
<accession>A0ABV3KHK7</accession>
<evidence type="ECO:0008006" key="3">
    <source>
        <dbReference type="Google" id="ProtNLM"/>
    </source>
</evidence>
<dbReference type="Pfam" id="PF13181">
    <property type="entry name" value="TPR_8"/>
    <property type="match status" value="1"/>
</dbReference>
<evidence type="ECO:0000313" key="1">
    <source>
        <dbReference type="EMBL" id="MEV8458784.1"/>
    </source>
</evidence>
<dbReference type="InterPro" id="IPR011990">
    <property type="entry name" value="TPR-like_helical_dom_sf"/>
</dbReference>
<evidence type="ECO:0000313" key="2">
    <source>
        <dbReference type="Proteomes" id="UP001553148"/>
    </source>
</evidence>
<dbReference type="RefSeq" id="WP_366504435.1">
    <property type="nucleotide sequence ID" value="NZ_JBFAUJ010000002.1"/>
</dbReference>
<dbReference type="PANTHER" id="PTHR12558">
    <property type="entry name" value="CELL DIVISION CYCLE 16,23,27"/>
    <property type="match status" value="1"/>
</dbReference>
<dbReference type="Gene3D" id="1.25.40.10">
    <property type="entry name" value="Tetratricopeptide repeat domain"/>
    <property type="match status" value="3"/>
</dbReference>
<protein>
    <recommendedName>
        <fullName evidence="3">Tetratricopeptide repeat protein</fullName>
    </recommendedName>
</protein>
<dbReference type="EMBL" id="JBFAUJ010000002">
    <property type="protein sequence ID" value="MEV8458784.1"/>
    <property type="molecule type" value="Genomic_DNA"/>
</dbReference>
<organism evidence="1 2">
    <name type="scientific">Streptomyces griseosporeus</name>
    <dbReference type="NCBI Taxonomy" id="1910"/>
    <lineage>
        <taxon>Bacteria</taxon>
        <taxon>Bacillati</taxon>
        <taxon>Actinomycetota</taxon>
        <taxon>Actinomycetes</taxon>
        <taxon>Kitasatosporales</taxon>
        <taxon>Streptomycetaceae</taxon>
        <taxon>Streptomyces</taxon>
    </lineage>
</organism>
<proteinExistence type="predicted"/>
<reference evidence="1 2" key="1">
    <citation type="submission" date="2024-06" db="EMBL/GenBank/DDBJ databases">
        <title>The Natural Products Discovery Center: Release of the First 8490 Sequenced Strains for Exploring Actinobacteria Biosynthetic Diversity.</title>
        <authorList>
            <person name="Kalkreuter E."/>
            <person name="Kautsar S.A."/>
            <person name="Yang D."/>
            <person name="Bader C.D."/>
            <person name="Teijaro C.N."/>
            <person name="Fluegel L."/>
            <person name="Davis C.M."/>
            <person name="Simpson J.R."/>
            <person name="Lauterbach L."/>
            <person name="Steele A.D."/>
            <person name="Gui C."/>
            <person name="Meng S."/>
            <person name="Li G."/>
            <person name="Viehrig K."/>
            <person name="Ye F."/>
            <person name="Su P."/>
            <person name="Kiefer A.F."/>
            <person name="Nichols A."/>
            <person name="Cepeda A.J."/>
            <person name="Yan W."/>
            <person name="Fan B."/>
            <person name="Jiang Y."/>
            <person name="Adhikari A."/>
            <person name="Zheng C.-J."/>
            <person name="Schuster L."/>
            <person name="Cowan T.M."/>
            <person name="Smanski M.J."/>
            <person name="Chevrette M.G."/>
            <person name="De Carvalho L.P.S."/>
            <person name="Shen B."/>
        </authorList>
    </citation>
    <scope>NUCLEOTIDE SEQUENCE [LARGE SCALE GENOMIC DNA]</scope>
    <source>
        <strain evidence="1 2">NPDC052360</strain>
    </source>
</reference>
<dbReference type="SUPFAM" id="SSF81901">
    <property type="entry name" value="HCP-like"/>
    <property type="match status" value="3"/>
</dbReference>
<dbReference type="Proteomes" id="UP001553148">
    <property type="component" value="Unassembled WGS sequence"/>
</dbReference>
<gene>
    <name evidence="1" type="ORF">AB0470_04445</name>
</gene>
<name>A0ABV3KHK7_STRGS</name>
<keyword evidence="2" id="KW-1185">Reference proteome</keyword>
<comment type="caution">
    <text evidence="1">The sequence shown here is derived from an EMBL/GenBank/DDBJ whole genome shotgun (WGS) entry which is preliminary data.</text>
</comment>